<evidence type="ECO:0000313" key="3">
    <source>
        <dbReference type="EMBL" id="GAH66489.1"/>
    </source>
</evidence>
<protein>
    <recommendedName>
        <fullName evidence="2">Aspartate/ornithine carbamoyltransferase carbamoyl-P binding domain-containing protein</fullName>
    </recommendedName>
</protein>
<reference evidence="3" key="1">
    <citation type="journal article" date="2014" name="Front. Microbiol.">
        <title>High frequency of phylogenetically diverse reductive dehalogenase-homologous genes in deep subseafloor sedimentary metagenomes.</title>
        <authorList>
            <person name="Kawai M."/>
            <person name="Futagami T."/>
            <person name="Toyoda A."/>
            <person name="Takaki Y."/>
            <person name="Nishi S."/>
            <person name="Hori S."/>
            <person name="Arai W."/>
            <person name="Tsubouchi T."/>
            <person name="Morono Y."/>
            <person name="Uchiyama I."/>
            <person name="Ito T."/>
            <person name="Fujiyama A."/>
            <person name="Inagaki F."/>
            <person name="Takami H."/>
        </authorList>
    </citation>
    <scope>NUCLEOTIDE SEQUENCE</scope>
    <source>
        <strain evidence="3">Expedition CK06-06</strain>
    </source>
</reference>
<dbReference type="GO" id="GO:0016597">
    <property type="term" value="F:amino acid binding"/>
    <property type="evidence" value="ECO:0007669"/>
    <property type="project" value="InterPro"/>
</dbReference>
<gene>
    <name evidence="3" type="ORF">S03H2_50581</name>
</gene>
<evidence type="ECO:0000259" key="2">
    <source>
        <dbReference type="Pfam" id="PF02729"/>
    </source>
</evidence>
<dbReference type="InterPro" id="IPR036901">
    <property type="entry name" value="Asp/Orn_carbamoylTrfase_sf"/>
</dbReference>
<dbReference type="InterPro" id="IPR006132">
    <property type="entry name" value="Asp/Orn_carbamoyltranf_P-bd"/>
</dbReference>
<dbReference type="AlphaFoldDB" id="X1IK67"/>
<dbReference type="Gene3D" id="3.40.50.1370">
    <property type="entry name" value="Aspartate/ornithine carbamoyltransferase"/>
    <property type="match status" value="1"/>
</dbReference>
<dbReference type="SUPFAM" id="SSF53671">
    <property type="entry name" value="Aspartate/ornithine carbamoyltransferase"/>
    <property type="match status" value="1"/>
</dbReference>
<dbReference type="GO" id="GO:0016743">
    <property type="term" value="F:carboxyl- or carbamoyltransferase activity"/>
    <property type="evidence" value="ECO:0007669"/>
    <property type="project" value="InterPro"/>
</dbReference>
<sequence>MELTNKIKTIESLVSEIGFKGRSLLSINDLTNDQIYGLFQLARVLEPWNRSKIDLLPGNVMSTLFFQPSTRTRMSFETAMHRLGGAVISEANPMVTSSAAKEESLADMMKVVSKYANVIVLRHPDDVQAREGVS</sequence>
<dbReference type="PRINTS" id="PR00101">
    <property type="entry name" value="ATCASE"/>
</dbReference>
<dbReference type="EMBL" id="BARU01032040">
    <property type="protein sequence ID" value="GAH66489.1"/>
    <property type="molecule type" value="Genomic_DNA"/>
</dbReference>
<feature type="domain" description="Aspartate/ornithine carbamoyltransferase carbamoyl-P binding" evidence="2">
    <location>
        <begin position="22"/>
        <end position="126"/>
    </location>
</feature>
<evidence type="ECO:0000256" key="1">
    <source>
        <dbReference type="ARBA" id="ARBA00022679"/>
    </source>
</evidence>
<name>X1IK67_9ZZZZ</name>
<feature type="non-terminal residue" evidence="3">
    <location>
        <position position="134"/>
    </location>
</feature>
<accession>X1IK67</accession>
<comment type="caution">
    <text evidence="3">The sequence shown here is derived from an EMBL/GenBank/DDBJ whole genome shotgun (WGS) entry which is preliminary data.</text>
</comment>
<keyword evidence="1" id="KW-0808">Transferase</keyword>
<dbReference type="PANTHER" id="PTHR45753">
    <property type="entry name" value="ORNITHINE CARBAMOYLTRANSFERASE, MITOCHONDRIAL"/>
    <property type="match status" value="1"/>
</dbReference>
<organism evidence="3">
    <name type="scientific">marine sediment metagenome</name>
    <dbReference type="NCBI Taxonomy" id="412755"/>
    <lineage>
        <taxon>unclassified sequences</taxon>
        <taxon>metagenomes</taxon>
        <taxon>ecological metagenomes</taxon>
    </lineage>
</organism>
<dbReference type="Pfam" id="PF02729">
    <property type="entry name" value="OTCace_N"/>
    <property type="match status" value="1"/>
</dbReference>
<proteinExistence type="predicted"/>
<dbReference type="PANTHER" id="PTHR45753:SF6">
    <property type="entry name" value="ASPARTATE CARBAMOYLTRANSFERASE"/>
    <property type="match status" value="1"/>
</dbReference>
<dbReference type="GO" id="GO:0006520">
    <property type="term" value="P:amino acid metabolic process"/>
    <property type="evidence" value="ECO:0007669"/>
    <property type="project" value="InterPro"/>
</dbReference>